<name>A0ABW2JQR4_9ACTN</name>
<gene>
    <name evidence="2" type="ORF">ACFQVC_30235</name>
</gene>
<feature type="compositionally biased region" description="Basic and acidic residues" evidence="1">
    <location>
        <begin position="27"/>
        <end position="86"/>
    </location>
</feature>
<keyword evidence="3" id="KW-1185">Reference proteome</keyword>
<protein>
    <submittedName>
        <fullName evidence="2">Uncharacterized protein</fullName>
    </submittedName>
</protein>
<evidence type="ECO:0000313" key="2">
    <source>
        <dbReference type="EMBL" id="MFC7308484.1"/>
    </source>
</evidence>
<organism evidence="2 3">
    <name type="scientific">Streptomyces monticola</name>
    <dbReference type="NCBI Taxonomy" id="2666263"/>
    <lineage>
        <taxon>Bacteria</taxon>
        <taxon>Bacillati</taxon>
        <taxon>Actinomycetota</taxon>
        <taxon>Actinomycetes</taxon>
        <taxon>Kitasatosporales</taxon>
        <taxon>Streptomycetaceae</taxon>
        <taxon>Streptomyces</taxon>
    </lineage>
</organism>
<accession>A0ABW2JQR4</accession>
<sequence>MTACATETATETGTGTAPRDDENDETESARQDEARETGEAHEAHEAHEVSGARDAREARDARDSHEAHEGAGEREALREVEAEARVTDAAPGAAPLRPRFTISADGSYAARLAPHGDSGDVWFPERWTLDGPEPYAVPLPVDQPEEPDADVLPMADGRVLIHRAAAGRQLFSLLYPTGPGTGELPLGAVECESLSLLPPSPDGSCAYAVAVGRHSSSVWLVAGGAFGPEHVAEVPGRCSGGVWLDRAGRLLALDQEWDGRTKTVAVDLERGGEVSPLLQIGEDSDDRLLLADPGSGLILVRSDAPGHDRLGWGVLGSTLPVRFPECLRLPDCAVTPFAIQPGQVLMPEHCAVALRIDGAAGTWLGLWRPMERQIQHLAAPEGWLAGAGLWTPDGILQLPYSTASVPCGVARVQAPAPVVREAPAEPAVAAAPRPVPLQQAPLTGRVAGLVAGRGAGPVAGRGAGPVAGRGAGPVAGRGAGPVAGRGAGPVAGGSEGTRGGG</sequence>
<comment type="caution">
    <text evidence="2">The sequence shown here is derived from an EMBL/GenBank/DDBJ whole genome shotgun (WGS) entry which is preliminary data.</text>
</comment>
<dbReference type="Proteomes" id="UP001596523">
    <property type="component" value="Unassembled WGS sequence"/>
</dbReference>
<evidence type="ECO:0000313" key="3">
    <source>
        <dbReference type="Proteomes" id="UP001596523"/>
    </source>
</evidence>
<feature type="region of interest" description="Disordered" evidence="1">
    <location>
        <begin position="468"/>
        <end position="501"/>
    </location>
</feature>
<dbReference type="EMBL" id="JBHTCF010000016">
    <property type="protein sequence ID" value="MFC7308484.1"/>
    <property type="molecule type" value="Genomic_DNA"/>
</dbReference>
<reference evidence="3" key="1">
    <citation type="journal article" date="2019" name="Int. J. Syst. Evol. Microbiol.">
        <title>The Global Catalogue of Microorganisms (GCM) 10K type strain sequencing project: providing services to taxonomists for standard genome sequencing and annotation.</title>
        <authorList>
            <consortium name="The Broad Institute Genomics Platform"/>
            <consortium name="The Broad Institute Genome Sequencing Center for Infectious Disease"/>
            <person name="Wu L."/>
            <person name="Ma J."/>
        </authorList>
    </citation>
    <scope>NUCLEOTIDE SEQUENCE [LARGE SCALE GENOMIC DNA]</scope>
    <source>
        <strain evidence="3">SYNS20</strain>
    </source>
</reference>
<proteinExistence type="predicted"/>
<dbReference type="RefSeq" id="WP_381836515.1">
    <property type="nucleotide sequence ID" value="NZ_JBHTCF010000016.1"/>
</dbReference>
<feature type="compositionally biased region" description="Low complexity" evidence="1">
    <location>
        <begin position="1"/>
        <end position="17"/>
    </location>
</feature>
<evidence type="ECO:0000256" key="1">
    <source>
        <dbReference type="SAM" id="MobiDB-lite"/>
    </source>
</evidence>
<feature type="region of interest" description="Disordered" evidence="1">
    <location>
        <begin position="1"/>
        <end position="92"/>
    </location>
</feature>